<dbReference type="RefSeq" id="WP_017013030.1">
    <property type="nucleotide sequence ID" value="NZ_AJYG02000064.1"/>
</dbReference>
<evidence type="ECO:0000313" key="2">
    <source>
        <dbReference type="EMBL" id="MEZ8082556.1"/>
    </source>
</evidence>
<reference evidence="2 3" key="1">
    <citation type="submission" date="2024-06" db="EMBL/GenBank/DDBJ databases">
        <authorList>
            <person name="Steensen K."/>
            <person name="Seneca J."/>
            <person name="Bartlau N."/>
            <person name="Yu A.X."/>
            <person name="Polz M.F."/>
        </authorList>
    </citation>
    <scope>NUCLEOTIDE SEQUENCE [LARGE SCALE GENOMIC DNA]</scope>
    <source>
        <strain evidence="2 3">1F260</strain>
    </source>
</reference>
<organism evidence="2 3">
    <name type="scientific">Enterovibrio norvegicus</name>
    <dbReference type="NCBI Taxonomy" id="188144"/>
    <lineage>
        <taxon>Bacteria</taxon>
        <taxon>Pseudomonadati</taxon>
        <taxon>Pseudomonadota</taxon>
        <taxon>Gammaproteobacteria</taxon>
        <taxon>Vibrionales</taxon>
        <taxon>Vibrionaceae</taxon>
        <taxon>Enterovibrio</taxon>
    </lineage>
</organism>
<keyword evidence="2" id="KW-0282">Flagellum</keyword>
<dbReference type="EMBL" id="JBGONM010000038">
    <property type="protein sequence ID" value="MEZ8082556.1"/>
    <property type="molecule type" value="Genomic_DNA"/>
</dbReference>
<gene>
    <name evidence="2" type="ORF">ACED35_15660</name>
</gene>
<evidence type="ECO:0000259" key="1">
    <source>
        <dbReference type="Pfam" id="PF01052"/>
    </source>
</evidence>
<protein>
    <submittedName>
        <fullName evidence="2">FliM/FliN family flagellar motor switch protein</fullName>
    </submittedName>
</protein>
<dbReference type="Gene3D" id="2.30.330.10">
    <property type="entry name" value="SpoA-like"/>
    <property type="match status" value="1"/>
</dbReference>
<dbReference type="Pfam" id="PF01052">
    <property type="entry name" value="FliMN_C"/>
    <property type="match status" value="1"/>
</dbReference>
<accession>A0ABV4L7B0</accession>
<dbReference type="InterPro" id="IPR001543">
    <property type="entry name" value="FliN-like_C"/>
</dbReference>
<keyword evidence="2" id="KW-0966">Cell projection</keyword>
<proteinExistence type="predicted"/>
<dbReference type="InterPro" id="IPR036429">
    <property type="entry name" value="SpoA-like_sf"/>
</dbReference>
<keyword evidence="3" id="KW-1185">Reference proteome</keyword>
<name>A0ABV4L7B0_9GAMM</name>
<feature type="domain" description="Flagellar motor switch protein FliN-like C-terminal" evidence="1">
    <location>
        <begin position="165"/>
        <end position="216"/>
    </location>
</feature>
<evidence type="ECO:0000313" key="3">
    <source>
        <dbReference type="Proteomes" id="UP001569154"/>
    </source>
</evidence>
<comment type="caution">
    <text evidence="2">The sequence shown here is derived from an EMBL/GenBank/DDBJ whole genome shotgun (WGS) entry which is preliminary data.</text>
</comment>
<dbReference type="SUPFAM" id="SSF101801">
    <property type="entry name" value="Surface presentation of antigens (SPOA)"/>
    <property type="match status" value="1"/>
</dbReference>
<sequence length="233" mass="26680">MEKETLQLGNDLVASFFTEALKALLSFDTKGDSQCKAKKGESARTQRYALFHDGRLRSGINVYFNSAFVKALFDRYFPQSVVEIHDVEHPFIQSVIAEYIDDWLRGISLLKDSSSDENVEYYFVQDEYQIALSIPKDIEVFILEHHLKLETKKRLSTQKATEVLRNQSVDLALTLPKIKMSLEDVMNLKQGDRIRSERKIDAGLSLNVDEHTVVRNVFISYKDEKASIVVGNI</sequence>
<keyword evidence="2" id="KW-0969">Cilium</keyword>
<dbReference type="Proteomes" id="UP001569154">
    <property type="component" value="Unassembled WGS sequence"/>
</dbReference>